<protein>
    <submittedName>
        <fullName evidence="1">Uncharacterized protein</fullName>
    </submittedName>
</protein>
<evidence type="ECO:0000313" key="2">
    <source>
        <dbReference type="Proteomes" id="UP001054945"/>
    </source>
</evidence>
<gene>
    <name evidence="1" type="ORF">CEXT_78601</name>
</gene>
<evidence type="ECO:0000313" key="1">
    <source>
        <dbReference type="EMBL" id="GIX69209.1"/>
    </source>
</evidence>
<reference evidence="1 2" key="1">
    <citation type="submission" date="2021-06" db="EMBL/GenBank/DDBJ databases">
        <title>Caerostris extrusa draft genome.</title>
        <authorList>
            <person name="Kono N."/>
            <person name="Arakawa K."/>
        </authorList>
    </citation>
    <scope>NUCLEOTIDE SEQUENCE [LARGE SCALE GENOMIC DNA]</scope>
</reference>
<dbReference type="Proteomes" id="UP001054945">
    <property type="component" value="Unassembled WGS sequence"/>
</dbReference>
<dbReference type="EMBL" id="BPLR01019556">
    <property type="protein sequence ID" value="GIX69209.1"/>
    <property type="molecule type" value="Genomic_DNA"/>
</dbReference>
<name>A0AAV4MEH1_CAEEX</name>
<comment type="caution">
    <text evidence="1">The sequence shown here is derived from an EMBL/GenBank/DDBJ whole genome shotgun (WGS) entry which is preliminary data.</text>
</comment>
<organism evidence="1 2">
    <name type="scientific">Caerostris extrusa</name>
    <name type="common">Bark spider</name>
    <name type="synonym">Caerostris bankana</name>
    <dbReference type="NCBI Taxonomy" id="172846"/>
    <lineage>
        <taxon>Eukaryota</taxon>
        <taxon>Metazoa</taxon>
        <taxon>Ecdysozoa</taxon>
        <taxon>Arthropoda</taxon>
        <taxon>Chelicerata</taxon>
        <taxon>Arachnida</taxon>
        <taxon>Araneae</taxon>
        <taxon>Araneomorphae</taxon>
        <taxon>Entelegynae</taxon>
        <taxon>Araneoidea</taxon>
        <taxon>Araneidae</taxon>
        <taxon>Caerostris</taxon>
    </lineage>
</organism>
<accession>A0AAV4MEH1</accession>
<sequence length="312" mass="36156">MSKKKSLDLQIFDDQPSSTTLIFHLMPSYALPPRREVLYSEKSFPQPICNCSFSDDQHTNLSHNALLSTPTPKRSSEKSFPLANLQVFVSIIGFKSKNWSMELTFDTGSILKHFFYSLSRFLRLQRLRRVLFLSLEKRKKKKGRKFGIKTNVQGGELFTPTRMDPEFNFQQEGYYFSLRGVWKDYVFFSAGSQKEIYRQSTSLGEDLEKLNIFPGSLRWRNICYRPQTLFHHYNLSPNAHLSTPKPKKKPSILRVLPLATLQLFVSIIGFKCKELVDGATFDTGSILSLFFSFFSRSRFLRPRGCGAYYSRP</sequence>
<proteinExistence type="predicted"/>
<keyword evidence="2" id="KW-1185">Reference proteome</keyword>
<dbReference type="AlphaFoldDB" id="A0AAV4MEH1"/>